<feature type="region of interest" description="Disordered" evidence="1">
    <location>
        <begin position="413"/>
        <end position="479"/>
    </location>
</feature>
<accession>F9XPU6</accession>
<dbReference type="Proteomes" id="UP000008062">
    <property type="component" value="Chromosome 13"/>
</dbReference>
<evidence type="ECO:0000313" key="3">
    <source>
        <dbReference type="Proteomes" id="UP000008062"/>
    </source>
</evidence>
<protein>
    <recommendedName>
        <fullName evidence="4">F-box domain-containing protein</fullName>
    </recommendedName>
</protein>
<name>F9XPU6_ZYMTI</name>
<dbReference type="RefSeq" id="XP_003847551.1">
    <property type="nucleotide sequence ID" value="XM_003847503.1"/>
</dbReference>
<evidence type="ECO:0008006" key="4">
    <source>
        <dbReference type="Google" id="ProtNLM"/>
    </source>
</evidence>
<feature type="compositionally biased region" description="Basic and acidic residues" evidence="1">
    <location>
        <begin position="419"/>
        <end position="428"/>
    </location>
</feature>
<dbReference type="EMBL" id="CM001208">
    <property type="protein sequence ID" value="EGP82527.1"/>
    <property type="molecule type" value="Genomic_DNA"/>
</dbReference>
<organism evidence="2 3">
    <name type="scientific">Zymoseptoria tritici (strain CBS 115943 / IPO323)</name>
    <name type="common">Speckled leaf blotch fungus</name>
    <name type="synonym">Septoria tritici</name>
    <dbReference type="NCBI Taxonomy" id="336722"/>
    <lineage>
        <taxon>Eukaryota</taxon>
        <taxon>Fungi</taxon>
        <taxon>Dikarya</taxon>
        <taxon>Ascomycota</taxon>
        <taxon>Pezizomycotina</taxon>
        <taxon>Dothideomycetes</taxon>
        <taxon>Dothideomycetidae</taxon>
        <taxon>Mycosphaerellales</taxon>
        <taxon>Mycosphaerellaceae</taxon>
        <taxon>Zymoseptoria</taxon>
    </lineage>
</organism>
<feature type="compositionally biased region" description="Acidic residues" evidence="1">
    <location>
        <begin position="437"/>
        <end position="458"/>
    </location>
</feature>
<evidence type="ECO:0000313" key="2">
    <source>
        <dbReference type="EMBL" id="EGP82527.1"/>
    </source>
</evidence>
<dbReference type="HOGENOM" id="CLU_392423_0_0_1"/>
<keyword evidence="3" id="KW-1185">Reference proteome</keyword>
<proteinExistence type="predicted"/>
<dbReference type="KEGG" id="ztr:MYCGRDRAFT_97321"/>
<gene>
    <name evidence="2" type="ORF">MYCGRDRAFT_97321</name>
</gene>
<dbReference type="eggNOG" id="ENOG502RWHG">
    <property type="taxonomic scope" value="Eukaryota"/>
</dbReference>
<sequence length="703" mass="78929">MEQSPTLLGLPVEMFQRIAELTSKEELMCLRLVSRDCAAKVLKVYKEVLFSEQKVMLSTTSSIRNAIEVVDHPVFGGVVQKLVLVDDSLPDPSDIDFTSSTETGREESACARLLTATHRAQNSTWKQGESLRLLTLLLRKYSQGAKNSIIHLETISELEIEDGRELWSGNDVGSLEMVLRAVVASKARFGTLSMDKTVVDGICPVKSGRDDSRSQLCTEALRDNFKELDIVIEAYRCSHMHDVKRARHFYSSISHAKLRSVKIVGGPVPEHQPSAQEPAIAALMDQEFKSLEFLEFGRVGLQWHRLVPFLTRQRNLRELRFSDTWVDPLCAASLPVELFELIAEDVMSGSSEDLTGLRQTSSQSAAKVMRLYKKCRFAEIAVRLVRPSSIVNATKIIESRIVGSAVRKITFVDNSLPDPSRKDEEGSEQHSSSADDNQSDSGEDEHSDSENADADESNADSADSSPEDKAYHTQQAMRETGQDRDLLIKLFDKFGRGGRRSRKLSVVFRSRREEGEGTLHDGHCLAIVMLAIASSSATFKAFTMDVGRAQGIPVTQYGKNFQSGIICKSALSHFKALDLVLNVDEDDLARARDFVDMISKLKIRSLTFKTLVDGEMTKFIDIDTLMKLKFPDTENFEFEHVFVSWDKLVSFLKRQKSLRNLVITFHEATVDEEPQIFQCRSQEARNELSRLTENADLIFNGFH</sequence>
<evidence type="ECO:0000256" key="1">
    <source>
        <dbReference type="SAM" id="MobiDB-lite"/>
    </source>
</evidence>
<dbReference type="InParanoid" id="F9XPU6"/>
<dbReference type="AlphaFoldDB" id="F9XPU6"/>
<reference evidence="2 3" key="1">
    <citation type="journal article" date="2011" name="PLoS Genet.">
        <title>Finished genome of the fungal wheat pathogen Mycosphaerella graminicola reveals dispensome structure, chromosome plasticity, and stealth pathogenesis.</title>
        <authorList>
            <person name="Goodwin S.B."/>
            <person name="Ben M'barek S."/>
            <person name="Dhillon B."/>
            <person name="Wittenberg A.H.J."/>
            <person name="Crane C.F."/>
            <person name="Hane J.K."/>
            <person name="Foster A.J."/>
            <person name="Van der Lee T.A.J."/>
            <person name="Grimwood J."/>
            <person name="Aerts A."/>
            <person name="Antoniw J."/>
            <person name="Bailey A."/>
            <person name="Bluhm B."/>
            <person name="Bowler J."/>
            <person name="Bristow J."/>
            <person name="van der Burgt A."/>
            <person name="Canto-Canche B."/>
            <person name="Churchill A.C.L."/>
            <person name="Conde-Ferraez L."/>
            <person name="Cools H.J."/>
            <person name="Coutinho P.M."/>
            <person name="Csukai M."/>
            <person name="Dehal P."/>
            <person name="De Wit P."/>
            <person name="Donzelli B."/>
            <person name="van de Geest H.C."/>
            <person name="van Ham R.C.H.J."/>
            <person name="Hammond-Kosack K.E."/>
            <person name="Henrissat B."/>
            <person name="Kilian A."/>
            <person name="Kobayashi A.K."/>
            <person name="Koopmann E."/>
            <person name="Kourmpetis Y."/>
            <person name="Kuzniar A."/>
            <person name="Lindquist E."/>
            <person name="Lombard V."/>
            <person name="Maliepaard C."/>
            <person name="Martins N."/>
            <person name="Mehrabi R."/>
            <person name="Nap J.P.H."/>
            <person name="Ponomarenko A."/>
            <person name="Rudd J.J."/>
            <person name="Salamov A."/>
            <person name="Schmutz J."/>
            <person name="Schouten H.J."/>
            <person name="Shapiro H."/>
            <person name="Stergiopoulos I."/>
            <person name="Torriani S.F.F."/>
            <person name="Tu H."/>
            <person name="de Vries R.P."/>
            <person name="Waalwijk C."/>
            <person name="Ware S.B."/>
            <person name="Wiebenga A."/>
            <person name="Zwiers L.-H."/>
            <person name="Oliver R.P."/>
            <person name="Grigoriev I.V."/>
            <person name="Kema G.H.J."/>
        </authorList>
    </citation>
    <scope>NUCLEOTIDE SEQUENCE [LARGE SCALE GENOMIC DNA]</scope>
    <source>
        <strain evidence="3">CBS 115943 / IPO323</strain>
    </source>
</reference>
<dbReference type="OrthoDB" id="3648931at2759"/>
<dbReference type="GeneID" id="13400836"/>